<dbReference type="InterPro" id="IPR027897">
    <property type="entry name" value="DUF4559"/>
</dbReference>
<reference evidence="4" key="1">
    <citation type="submission" date="2020-04" db="EMBL/GenBank/DDBJ databases">
        <authorList>
            <person name="Alioto T."/>
            <person name="Alioto T."/>
            <person name="Gomez Garrido J."/>
        </authorList>
    </citation>
    <scope>NUCLEOTIDE SEQUENCE</scope>
    <source>
        <strain evidence="4">A484AB</strain>
    </source>
</reference>
<dbReference type="SUPFAM" id="SSF48403">
    <property type="entry name" value="Ankyrin repeat"/>
    <property type="match status" value="1"/>
</dbReference>
<dbReference type="Pfam" id="PF24883">
    <property type="entry name" value="NPHP3_N"/>
    <property type="match status" value="1"/>
</dbReference>
<dbReference type="Proteomes" id="UP001152795">
    <property type="component" value="Unassembled WGS sequence"/>
</dbReference>
<dbReference type="InterPro" id="IPR058056">
    <property type="entry name" value="WH_TANC1/2"/>
</dbReference>
<keyword evidence="1" id="KW-0677">Repeat</keyword>
<organism evidence="4 5">
    <name type="scientific">Paramuricea clavata</name>
    <name type="common">Red gorgonian</name>
    <name type="synonym">Violescent sea-whip</name>
    <dbReference type="NCBI Taxonomy" id="317549"/>
    <lineage>
        <taxon>Eukaryota</taxon>
        <taxon>Metazoa</taxon>
        <taxon>Cnidaria</taxon>
        <taxon>Anthozoa</taxon>
        <taxon>Octocorallia</taxon>
        <taxon>Malacalcyonacea</taxon>
        <taxon>Plexauridae</taxon>
        <taxon>Paramuricea</taxon>
    </lineage>
</organism>
<dbReference type="AlphaFoldDB" id="A0A6S7IUT1"/>
<feature type="domain" description="Nephrocystin 3-like N-terminal" evidence="2">
    <location>
        <begin position="290"/>
        <end position="447"/>
    </location>
</feature>
<dbReference type="Gene3D" id="3.40.50.300">
    <property type="entry name" value="P-loop containing nucleotide triphosphate hydrolases"/>
    <property type="match status" value="1"/>
</dbReference>
<dbReference type="Pfam" id="PF25521">
    <property type="entry name" value="WHD_TANC1"/>
    <property type="match status" value="1"/>
</dbReference>
<accession>A0A6S7IUT1</accession>
<feature type="domain" description="TANC1/2-like winged helix" evidence="3">
    <location>
        <begin position="633"/>
        <end position="693"/>
    </location>
</feature>
<dbReference type="SUPFAM" id="SSF52540">
    <property type="entry name" value="P-loop containing nucleoside triphosphate hydrolases"/>
    <property type="match status" value="1"/>
</dbReference>
<dbReference type="EMBL" id="CACRXK020011449">
    <property type="protein sequence ID" value="CAB4021466.1"/>
    <property type="molecule type" value="Genomic_DNA"/>
</dbReference>
<evidence type="ECO:0000256" key="1">
    <source>
        <dbReference type="ARBA" id="ARBA00022737"/>
    </source>
</evidence>
<dbReference type="InterPro" id="IPR027417">
    <property type="entry name" value="P-loop_NTPase"/>
</dbReference>
<dbReference type="SMART" id="SM00248">
    <property type="entry name" value="ANK"/>
    <property type="match status" value="2"/>
</dbReference>
<dbReference type="PANTHER" id="PTHR10039">
    <property type="entry name" value="AMELOGENIN"/>
    <property type="match status" value="1"/>
</dbReference>
<dbReference type="OrthoDB" id="163438at2759"/>
<dbReference type="PROSITE" id="PS50088">
    <property type="entry name" value="ANK_REPEAT"/>
    <property type="match status" value="1"/>
</dbReference>
<comment type="caution">
    <text evidence="4">The sequence shown here is derived from an EMBL/GenBank/DDBJ whole genome shotgun (WGS) entry which is preliminary data.</text>
</comment>
<dbReference type="PANTHER" id="PTHR10039:SF16">
    <property type="entry name" value="GPI INOSITOL-DEACYLASE"/>
    <property type="match status" value="1"/>
</dbReference>
<keyword evidence="5" id="KW-1185">Reference proteome</keyword>
<dbReference type="InterPro" id="IPR002110">
    <property type="entry name" value="Ankyrin_rpt"/>
</dbReference>
<protein>
    <submittedName>
        <fullName evidence="4">Ankyrin repeat domain-containing 50</fullName>
    </submittedName>
</protein>
<evidence type="ECO:0000313" key="4">
    <source>
        <dbReference type="EMBL" id="CAB4021466.1"/>
    </source>
</evidence>
<dbReference type="Pfam" id="PF15112">
    <property type="entry name" value="DUF4559"/>
    <property type="match status" value="1"/>
</dbReference>
<proteinExistence type="predicted"/>
<dbReference type="InterPro" id="IPR036770">
    <property type="entry name" value="Ankyrin_rpt-contain_sf"/>
</dbReference>
<name>A0A6S7IUT1_PARCT</name>
<evidence type="ECO:0000313" key="5">
    <source>
        <dbReference type="Proteomes" id="UP001152795"/>
    </source>
</evidence>
<dbReference type="InterPro" id="IPR056884">
    <property type="entry name" value="NPHP3-like_N"/>
</dbReference>
<sequence length="1126" mass="128042">MAHSRLSDAEYRNWVTVGRAIQITRNGLETIIQNAADKYHTSLLATLPNNVPTWKSHLENAHRSRDKRKISWRNSDNNQWLTVGASWEIAKIFMAPLGPRKVDVVNAKSTDISGLLNVLEWSPRGTNGMLDTGVDLSKIAAARCARNLWAHAPLLRVSDTDKVDVFASLTSLLQDPELNGDKDVQDAMRELSSLSHTGLAVIEEKELEVIAQLQRELGQDINILKSDMTFWKDQVEVTLEQIEVLRKRLGEFVTKNELHDALEIAKKEIKEELKVYIDSRLEKAKSESQQRFCDGSDIHNWLEKDLGPRESRAFLIWGGAGTGKSSFAQEFVRRHEGENLAGYHYCQKDNPRTSDLKSLVYSLSSMLSKSLPEYATLVGKLQTDKFENYPNALFDLLITTPLQQLNENTKHFLIIDGLDEGESMIASCLARLSGTLPSWLRVILTARHNAPALLGLFLNSTSAKLDQFETGPESLSSKDIRDFVSIKYRKLQTEYNCIPSFFANDEQVGKEKIVQASQNCFLYAKLVMEHIFDGHDEIGLPASLSEIYCLDFKRRFPDIDFFEKKVAPVLQIVLAIQSAKAFIDKEIPIKDLLDLASSYPSIFIEDGIIRLQKMQQAYEESDESVTGVVKCGLLPEIKMHDLNKVLKLLSGYLVKDDSGTYYFSHSSVRDWLQDEESDFFCDVLNGHSIMANYNLKTLKVKYPSPGDFFENVCFRAKLPYPTALLDLKFFSLRYLFHSSESGSSNVNVLISELGIKAIDLLHAAFHHSDDVWGRFICSEYMAMKVLDGTDVLNKMTIQEKTEHLEWALLLRCARITAKLFDSRTYWIFSSDAIIILICDIKLLQLVPKESMPQLLFSSLVDIFFRNKIFEFCVKNGLTADVCVPQFFENTKGFDSSICWNEDVQEYFRKLKSGEENVITLESLQEKPFYPEEAKVSEFTLEIIQKPLSEIERLLRDGMIYVEFKYAWHSLLATILRFYKYETLQMVENCLKHGANPSNRGGLGVTALMLTCENRNDLFEDSAAAEQAVSLLLDHGAEVNQQDFYGRTALHYAFESGDDTEEGLARKQRAIEILIQHNADIYLKDSSGLSAFDMAKREGHESWLRTDEASLRVRTCSKKRKTYCSIS</sequence>
<evidence type="ECO:0000259" key="3">
    <source>
        <dbReference type="Pfam" id="PF25521"/>
    </source>
</evidence>
<dbReference type="Gene3D" id="1.25.40.20">
    <property type="entry name" value="Ankyrin repeat-containing domain"/>
    <property type="match status" value="1"/>
</dbReference>
<dbReference type="Pfam" id="PF12796">
    <property type="entry name" value="Ank_2"/>
    <property type="match status" value="1"/>
</dbReference>
<evidence type="ECO:0000259" key="2">
    <source>
        <dbReference type="Pfam" id="PF24883"/>
    </source>
</evidence>
<gene>
    <name evidence="4" type="ORF">PACLA_8A079366</name>
</gene>